<dbReference type="AlphaFoldDB" id="A0A0A9X9L6"/>
<evidence type="ECO:0000256" key="1">
    <source>
        <dbReference type="SAM" id="MobiDB-lite"/>
    </source>
</evidence>
<dbReference type="PANTHER" id="PTHR47331">
    <property type="entry name" value="PHD-TYPE DOMAIN-CONTAINING PROTEIN"/>
    <property type="match status" value="1"/>
</dbReference>
<proteinExistence type="predicted"/>
<dbReference type="GO" id="GO:0016301">
    <property type="term" value="F:kinase activity"/>
    <property type="evidence" value="ECO:0007669"/>
    <property type="project" value="UniProtKB-KW"/>
</dbReference>
<feature type="compositionally biased region" description="Low complexity" evidence="1">
    <location>
        <begin position="390"/>
        <end position="407"/>
    </location>
</feature>
<dbReference type="Pfam" id="PF03564">
    <property type="entry name" value="DUF1759"/>
    <property type="match status" value="1"/>
</dbReference>
<dbReference type="InterPro" id="IPR005312">
    <property type="entry name" value="DUF1759"/>
</dbReference>
<dbReference type="EMBL" id="GBHO01026182">
    <property type="protein sequence ID" value="JAG17422.1"/>
    <property type="molecule type" value="Transcribed_RNA"/>
</dbReference>
<feature type="region of interest" description="Disordered" evidence="1">
    <location>
        <begin position="386"/>
        <end position="409"/>
    </location>
</feature>
<feature type="non-terminal residue" evidence="2">
    <location>
        <position position="1"/>
    </location>
</feature>
<keyword evidence="2" id="KW-0808">Transferase</keyword>
<keyword evidence="2" id="KW-0418">Kinase</keyword>
<dbReference type="PANTHER" id="PTHR47331:SF5">
    <property type="entry name" value="RIBONUCLEASE H"/>
    <property type="match status" value="1"/>
</dbReference>
<reference evidence="2" key="2">
    <citation type="submission" date="2014-07" db="EMBL/GenBank/DDBJ databases">
        <authorList>
            <person name="Hull J."/>
        </authorList>
    </citation>
    <scope>NUCLEOTIDE SEQUENCE</scope>
</reference>
<accession>A0A0A9X9L6</accession>
<gene>
    <name evidence="2" type="primary">pgk_4</name>
    <name evidence="2" type="ORF">CM83_29739</name>
</gene>
<name>A0A0A9X9L6_LYGHE</name>
<evidence type="ECO:0000313" key="2">
    <source>
        <dbReference type="EMBL" id="JAG17422.1"/>
    </source>
</evidence>
<organism evidence="2">
    <name type="scientific">Lygus hesperus</name>
    <name type="common">Western plant bug</name>
    <dbReference type="NCBI Taxonomy" id="30085"/>
    <lineage>
        <taxon>Eukaryota</taxon>
        <taxon>Metazoa</taxon>
        <taxon>Ecdysozoa</taxon>
        <taxon>Arthropoda</taxon>
        <taxon>Hexapoda</taxon>
        <taxon>Insecta</taxon>
        <taxon>Pterygota</taxon>
        <taxon>Neoptera</taxon>
        <taxon>Paraneoptera</taxon>
        <taxon>Hemiptera</taxon>
        <taxon>Heteroptera</taxon>
        <taxon>Panheteroptera</taxon>
        <taxon>Cimicomorpha</taxon>
        <taxon>Miridae</taxon>
        <taxon>Mirini</taxon>
        <taxon>Lygus</taxon>
    </lineage>
</organism>
<protein>
    <submittedName>
        <fullName evidence="2">Phosphoglycerate kinase</fullName>
    </submittedName>
</protein>
<feature type="non-terminal residue" evidence="2">
    <location>
        <position position="591"/>
    </location>
</feature>
<sequence length="591" mass="64806">RNLNIFLVRVENLPALFTEFNNVLDVLEELQASHPELLSDSEKYAHDFEDLYFSILAVAKEHTRKEESIIANQSIASGANGSGEQVKPKLPHISLIKFDGTIENFSSFLSLFNALVHTSTLSDIEKFSYLLSYLEGSALQLVKTVDFQAENYQTAYDLLVNRYTNKRVIANFYLNKLLSLQPLKSDTTVSRQLSDSILTTVACIKSVGVPDLSDFMLLHLSLRLLDNKTRKAFEDTHSGNDFPTFRQFSDYLLNQSRISDLLHAPVTGNPSTFSTSNTNKTSSKQGTKVLLANKSSSDDSFSTSSSSTAYSPAKVSPCLCCSKTNHHKLSRCERFLAMSVPERKSFIQEKRLCYACFAKHPVAQCKSTFSCRICRRRSHNYLIHQDHASEGSSPSPVPSGTSSQTPSANQDTVSLANVCPKPSSSYVALLGTATATIYDVTGKPHLCRLVFDSGSQANFCTAALAERLALPRRKCSLKISGVGQTTVHPKVRGSISCKLASRHNPNSVMYLDASIIPQITSDLPTSPLSQQLLSKFSFLTLADPDFVKPGPVDLLLGIQAVLDATLENPAPIKGFPCAVPTLFGYVIMGSV</sequence>
<reference evidence="2" key="1">
    <citation type="journal article" date="2014" name="PLoS ONE">
        <title>Transcriptome-Based Identification of ABC Transporters in the Western Tarnished Plant Bug Lygus hesperus.</title>
        <authorList>
            <person name="Hull J.J."/>
            <person name="Chaney K."/>
            <person name="Geib S.M."/>
            <person name="Fabrick J.A."/>
            <person name="Brent C.S."/>
            <person name="Walsh D."/>
            <person name="Lavine L.C."/>
        </authorList>
    </citation>
    <scope>NUCLEOTIDE SEQUENCE</scope>
</reference>